<evidence type="ECO:0000313" key="3">
    <source>
        <dbReference type="EMBL" id="PIB77736.1"/>
    </source>
</evidence>
<dbReference type="Pfam" id="PF10724">
    <property type="entry name" value="DUF2516"/>
    <property type="match status" value="1"/>
</dbReference>
<comment type="caution">
    <text evidence="3">The sequence shown here is derived from an EMBL/GenBank/DDBJ whole genome shotgun (WGS) entry which is preliminary data.</text>
</comment>
<accession>A0A2G5PHF0</accession>
<dbReference type="STRING" id="85968.GCA_900073015_01734"/>
<keyword evidence="1" id="KW-0812">Transmembrane</keyword>
<protein>
    <submittedName>
        <fullName evidence="3">DUF2516 domain-containing protein</fullName>
    </submittedName>
</protein>
<organism evidence="3 4">
    <name type="scientific">Mycolicibacterium brumae</name>
    <dbReference type="NCBI Taxonomy" id="85968"/>
    <lineage>
        <taxon>Bacteria</taxon>
        <taxon>Bacillati</taxon>
        <taxon>Actinomycetota</taxon>
        <taxon>Actinomycetes</taxon>
        <taxon>Mycobacteriales</taxon>
        <taxon>Mycobacteriaceae</taxon>
        <taxon>Mycolicibacterium</taxon>
    </lineage>
</organism>
<dbReference type="RefSeq" id="WP_090588903.1">
    <property type="nucleotide sequence ID" value="NZ_CP104302.1"/>
</dbReference>
<dbReference type="EMBL" id="PDCN02000001">
    <property type="protein sequence ID" value="PIB77736.1"/>
    <property type="molecule type" value="Genomic_DNA"/>
</dbReference>
<sequence>MFALSVAVLITAVAAFGNAATQRPDAYTATGKLTKPTWLAILGGAILLAVLGIYGGSVFAAAIAAAAAGVYLADVRPKLLEIQGKR</sequence>
<evidence type="ECO:0000256" key="2">
    <source>
        <dbReference type="SAM" id="SignalP"/>
    </source>
</evidence>
<dbReference type="Proteomes" id="UP000230551">
    <property type="component" value="Unassembled WGS sequence"/>
</dbReference>
<feature type="transmembrane region" description="Helical" evidence="1">
    <location>
        <begin position="38"/>
        <end position="71"/>
    </location>
</feature>
<keyword evidence="1" id="KW-0472">Membrane</keyword>
<feature type="chain" id="PRO_5013707287" evidence="2">
    <location>
        <begin position="20"/>
        <end position="86"/>
    </location>
</feature>
<dbReference type="OrthoDB" id="5191769at2"/>
<gene>
    <name evidence="3" type="ORF">CQY22_000560</name>
</gene>
<dbReference type="InterPro" id="IPR019662">
    <property type="entry name" value="DUF2516"/>
</dbReference>
<evidence type="ECO:0000313" key="4">
    <source>
        <dbReference type="Proteomes" id="UP000230551"/>
    </source>
</evidence>
<reference evidence="3 4" key="1">
    <citation type="journal article" date="2017" name="Infect. Genet. Evol.">
        <title>The new phylogeny of the genus Mycobacterium: The old and the news.</title>
        <authorList>
            <person name="Tortoli E."/>
            <person name="Fedrizzi T."/>
            <person name="Meehan C.J."/>
            <person name="Trovato A."/>
            <person name="Grottola A."/>
            <person name="Giacobazzi E."/>
            <person name="Serpini G.F."/>
            <person name="Tagliazucchi S."/>
            <person name="Fabio A."/>
            <person name="Bettua C."/>
            <person name="Bertorelli R."/>
            <person name="Frascaro F."/>
            <person name="De Sanctis V."/>
            <person name="Pecorari M."/>
            <person name="Jousson O."/>
            <person name="Segata N."/>
            <person name="Cirillo D.M."/>
        </authorList>
    </citation>
    <scope>NUCLEOTIDE SEQUENCE [LARGE SCALE GENOMIC DNA]</scope>
    <source>
        <strain evidence="3 4">CIP1034565</strain>
    </source>
</reference>
<name>A0A2G5PHF0_9MYCO</name>
<keyword evidence="1" id="KW-1133">Transmembrane helix</keyword>
<keyword evidence="2" id="KW-0732">Signal</keyword>
<evidence type="ECO:0000256" key="1">
    <source>
        <dbReference type="SAM" id="Phobius"/>
    </source>
</evidence>
<feature type="signal peptide" evidence="2">
    <location>
        <begin position="1"/>
        <end position="19"/>
    </location>
</feature>
<keyword evidence="4" id="KW-1185">Reference proteome</keyword>
<proteinExistence type="predicted"/>
<dbReference type="AlphaFoldDB" id="A0A2G5PHF0"/>